<evidence type="ECO:0000313" key="11">
    <source>
        <dbReference type="Proteomes" id="UP000184291"/>
    </source>
</evidence>
<dbReference type="InterPro" id="IPR035906">
    <property type="entry name" value="MetI-like_sf"/>
</dbReference>
<gene>
    <name evidence="10" type="ORF">ACGLYG10_1737</name>
</gene>
<sequence length="309" mass="33158">MNDQSLLFDLPGPRARRRERIGNAIGIVVLVALGAWVIVALAAKDQFTAARWAPFLTVSAWTDYLLPGLWATLRAAAVALVAAFVFGVVFGLGRLADARPVRWISTVVVEFFRAVPVLVLMLFFYFMFSQASFVPATSAAFWGVVTALTLYNGSVVAELVRSGIHSLPSGQREAALAIGLTPARSRRLIELPQALVAMMPAMISQLIVALKDTALGYIITYSELLAAGSLLGSAKANLIPSLIVTAVIFVALNFGMSWAAQRLADRLSRRTSEQMSTVTGIATAADVADVPTPALPVPPRPERSGRRPR</sequence>
<keyword evidence="3" id="KW-1003">Cell membrane</keyword>
<evidence type="ECO:0000256" key="2">
    <source>
        <dbReference type="ARBA" id="ARBA00022448"/>
    </source>
</evidence>
<dbReference type="InterPro" id="IPR000515">
    <property type="entry name" value="MetI-like"/>
</dbReference>
<dbReference type="InterPro" id="IPR043429">
    <property type="entry name" value="ArtM/GltK/GlnP/TcyL/YhdX-like"/>
</dbReference>
<evidence type="ECO:0000256" key="6">
    <source>
        <dbReference type="ARBA" id="ARBA00023136"/>
    </source>
</evidence>
<comment type="similarity">
    <text evidence="7">Belongs to the binding-protein-dependent transport system permease family.</text>
</comment>
<dbReference type="PANTHER" id="PTHR30614:SF21">
    <property type="entry name" value="AMINO ACID ABC TRANSPORTER PERMEASE"/>
    <property type="match status" value="1"/>
</dbReference>
<dbReference type="CDD" id="cd06261">
    <property type="entry name" value="TM_PBP2"/>
    <property type="match status" value="1"/>
</dbReference>
<organism evidence="10 11">
    <name type="scientific">Actinomyces glycerinitolerans</name>
    <dbReference type="NCBI Taxonomy" id="1892869"/>
    <lineage>
        <taxon>Bacteria</taxon>
        <taxon>Bacillati</taxon>
        <taxon>Actinomycetota</taxon>
        <taxon>Actinomycetes</taxon>
        <taxon>Actinomycetales</taxon>
        <taxon>Actinomycetaceae</taxon>
        <taxon>Actinomyces</taxon>
    </lineage>
</organism>
<dbReference type="EMBL" id="FQTT01000011">
    <property type="protein sequence ID" value="SHE25521.1"/>
    <property type="molecule type" value="Genomic_DNA"/>
</dbReference>
<dbReference type="SUPFAM" id="SSF161098">
    <property type="entry name" value="MetI-like"/>
    <property type="match status" value="1"/>
</dbReference>
<evidence type="ECO:0000259" key="9">
    <source>
        <dbReference type="PROSITE" id="PS50928"/>
    </source>
</evidence>
<feature type="domain" description="ABC transmembrane type-1" evidence="9">
    <location>
        <begin position="69"/>
        <end position="260"/>
    </location>
</feature>
<dbReference type="NCBIfam" id="TIGR01726">
    <property type="entry name" value="HEQRo_perm_3TM"/>
    <property type="match status" value="1"/>
</dbReference>
<keyword evidence="4 7" id="KW-0812">Transmembrane</keyword>
<evidence type="ECO:0000256" key="5">
    <source>
        <dbReference type="ARBA" id="ARBA00022989"/>
    </source>
</evidence>
<keyword evidence="6 7" id="KW-0472">Membrane</keyword>
<evidence type="ECO:0000256" key="7">
    <source>
        <dbReference type="RuleBase" id="RU363032"/>
    </source>
</evidence>
<protein>
    <submittedName>
        <fullName evidence="10">Amino acid abc transporter permease protein 3-tm domain</fullName>
    </submittedName>
</protein>
<dbReference type="GO" id="GO:0022857">
    <property type="term" value="F:transmembrane transporter activity"/>
    <property type="evidence" value="ECO:0007669"/>
    <property type="project" value="InterPro"/>
</dbReference>
<reference evidence="11" key="1">
    <citation type="submission" date="2016-09" db="EMBL/GenBank/DDBJ databases">
        <authorList>
            <person name="Strepis N."/>
        </authorList>
    </citation>
    <scope>NUCLEOTIDE SEQUENCE [LARGE SCALE GENOMIC DNA]</scope>
</reference>
<feature type="transmembrane region" description="Helical" evidence="7">
    <location>
        <begin position="239"/>
        <end position="260"/>
    </location>
</feature>
<dbReference type="GO" id="GO:0006865">
    <property type="term" value="P:amino acid transport"/>
    <property type="evidence" value="ECO:0007669"/>
    <property type="project" value="TreeGrafter"/>
</dbReference>
<feature type="transmembrane region" description="Helical" evidence="7">
    <location>
        <begin position="21"/>
        <end position="43"/>
    </location>
</feature>
<proteinExistence type="inferred from homology"/>
<keyword evidence="2 7" id="KW-0813">Transport</keyword>
<evidence type="ECO:0000313" key="10">
    <source>
        <dbReference type="EMBL" id="SHE25521.1"/>
    </source>
</evidence>
<dbReference type="Proteomes" id="UP000184291">
    <property type="component" value="Unassembled WGS sequence"/>
</dbReference>
<dbReference type="OrthoDB" id="3181282at2"/>
<dbReference type="PANTHER" id="PTHR30614">
    <property type="entry name" value="MEMBRANE COMPONENT OF AMINO ACID ABC TRANSPORTER"/>
    <property type="match status" value="1"/>
</dbReference>
<feature type="transmembrane region" description="Helical" evidence="7">
    <location>
        <begin position="69"/>
        <end position="92"/>
    </location>
</feature>
<dbReference type="GO" id="GO:0043190">
    <property type="term" value="C:ATP-binding cassette (ABC) transporter complex"/>
    <property type="evidence" value="ECO:0007669"/>
    <property type="project" value="InterPro"/>
</dbReference>
<evidence type="ECO:0000256" key="1">
    <source>
        <dbReference type="ARBA" id="ARBA00004651"/>
    </source>
</evidence>
<feature type="transmembrane region" description="Helical" evidence="7">
    <location>
        <begin position="104"/>
        <end position="128"/>
    </location>
</feature>
<comment type="subcellular location">
    <subcellularLocation>
        <location evidence="1 7">Cell membrane</location>
        <topology evidence="1 7">Multi-pass membrane protein</topology>
    </subcellularLocation>
</comment>
<dbReference type="RefSeq" id="WP_073330622.1">
    <property type="nucleotide sequence ID" value="NZ_FQTT01000011.1"/>
</dbReference>
<feature type="transmembrane region" description="Helical" evidence="7">
    <location>
        <begin position="140"/>
        <end position="160"/>
    </location>
</feature>
<dbReference type="AlphaFoldDB" id="A0A1M4S009"/>
<feature type="region of interest" description="Disordered" evidence="8">
    <location>
        <begin position="289"/>
        <end position="309"/>
    </location>
</feature>
<feature type="compositionally biased region" description="Basic and acidic residues" evidence="8">
    <location>
        <begin position="300"/>
        <end position="309"/>
    </location>
</feature>
<evidence type="ECO:0000256" key="8">
    <source>
        <dbReference type="SAM" id="MobiDB-lite"/>
    </source>
</evidence>
<evidence type="ECO:0000256" key="3">
    <source>
        <dbReference type="ARBA" id="ARBA00022475"/>
    </source>
</evidence>
<dbReference type="Gene3D" id="1.10.3720.10">
    <property type="entry name" value="MetI-like"/>
    <property type="match status" value="1"/>
</dbReference>
<keyword evidence="5 7" id="KW-1133">Transmembrane helix</keyword>
<name>A0A1M4S009_9ACTO</name>
<dbReference type="PROSITE" id="PS50928">
    <property type="entry name" value="ABC_TM1"/>
    <property type="match status" value="1"/>
</dbReference>
<accession>A0A1M4S009</accession>
<dbReference type="STRING" id="1892869.ACGLYG10_1737"/>
<feature type="transmembrane region" description="Helical" evidence="7">
    <location>
        <begin position="194"/>
        <end position="219"/>
    </location>
</feature>
<evidence type="ECO:0000256" key="4">
    <source>
        <dbReference type="ARBA" id="ARBA00022692"/>
    </source>
</evidence>
<dbReference type="Pfam" id="PF00528">
    <property type="entry name" value="BPD_transp_1"/>
    <property type="match status" value="1"/>
</dbReference>
<keyword evidence="11" id="KW-1185">Reference proteome</keyword>
<dbReference type="InterPro" id="IPR010065">
    <property type="entry name" value="AA_ABC_transptr_permease_3TM"/>
</dbReference>